<accession>A0A3P3F819</accession>
<evidence type="ECO:0000313" key="2">
    <source>
        <dbReference type="Proteomes" id="UP000273786"/>
    </source>
</evidence>
<name>A0A3P3F819_9HYPH</name>
<sequence>MSGGLVRSDMPLRRPVAIAVGAGFKREIASLAAMENFLMEWPPAMRGECYVAAVQACEAARTGEMKLAETRQAFLSFAEKAGILWTGIDPVTALREAKIRRVRARRENRPRP</sequence>
<keyword evidence="2" id="KW-1185">Reference proteome</keyword>
<evidence type="ECO:0000313" key="1">
    <source>
        <dbReference type="EMBL" id="RRH94799.1"/>
    </source>
</evidence>
<dbReference type="InterPro" id="IPR010385">
    <property type="entry name" value="DUF982"/>
</dbReference>
<reference evidence="1 2" key="1">
    <citation type="submission" date="2018-11" db="EMBL/GenBank/DDBJ databases">
        <title>the genome of Mesorhizobium tamadayense DSM 28320.</title>
        <authorList>
            <person name="Gao J."/>
        </authorList>
    </citation>
    <scope>NUCLEOTIDE SEQUENCE [LARGE SCALE GENOMIC DNA]</scope>
    <source>
        <strain evidence="1 2">DSM 28320</strain>
    </source>
</reference>
<dbReference type="EMBL" id="RQXT01000040">
    <property type="protein sequence ID" value="RRH94799.1"/>
    <property type="molecule type" value="Genomic_DNA"/>
</dbReference>
<dbReference type="OrthoDB" id="8090270at2"/>
<dbReference type="Proteomes" id="UP000273786">
    <property type="component" value="Unassembled WGS sequence"/>
</dbReference>
<dbReference type="AlphaFoldDB" id="A0A3P3F819"/>
<proteinExistence type="predicted"/>
<protein>
    <submittedName>
        <fullName evidence="1">DUF982 domain-containing protein</fullName>
    </submittedName>
</protein>
<organism evidence="1 2">
    <name type="scientific">Mesorhizobium tamadayense</name>
    <dbReference type="NCBI Taxonomy" id="425306"/>
    <lineage>
        <taxon>Bacteria</taxon>
        <taxon>Pseudomonadati</taxon>
        <taxon>Pseudomonadota</taxon>
        <taxon>Alphaproteobacteria</taxon>
        <taxon>Hyphomicrobiales</taxon>
        <taxon>Phyllobacteriaceae</taxon>
        <taxon>Mesorhizobium</taxon>
    </lineage>
</organism>
<comment type="caution">
    <text evidence="1">The sequence shown here is derived from an EMBL/GenBank/DDBJ whole genome shotgun (WGS) entry which is preliminary data.</text>
</comment>
<dbReference type="Pfam" id="PF06169">
    <property type="entry name" value="DUF982"/>
    <property type="match status" value="1"/>
</dbReference>
<dbReference type="Gene3D" id="6.10.250.730">
    <property type="match status" value="1"/>
</dbReference>
<gene>
    <name evidence="1" type="ORF">EH240_26285</name>
</gene>